<sequence>MRVGQQQRYFSVHMIRFGVKEGVHRFSPLYLPSSSTYKKQVENAQRRYHLLLRSPSSGEACVIAVVQPFDAFSSSLPSSSATVKRWTLRPMQLSGSNGNTMTTANNLAEWRCAKAQSNTAGDSG</sequence>
<dbReference type="GeneID" id="25796211"/>
<keyword evidence="2" id="KW-1185">Reference proteome</keyword>
<protein>
    <submittedName>
        <fullName evidence="1">Uncharacterized protein</fullName>
    </submittedName>
</protein>
<dbReference type="RefSeq" id="XP_013958770.1">
    <property type="nucleotide sequence ID" value="XM_014103295.1"/>
</dbReference>
<evidence type="ECO:0000313" key="1">
    <source>
        <dbReference type="EMBL" id="EHK24567.1"/>
    </source>
</evidence>
<reference evidence="1 2" key="1">
    <citation type="journal article" date="2011" name="Genome Biol.">
        <title>Comparative genome sequence analysis underscores mycoparasitism as the ancestral life style of Trichoderma.</title>
        <authorList>
            <person name="Kubicek C.P."/>
            <person name="Herrera-Estrella A."/>
            <person name="Seidl-Seiboth V."/>
            <person name="Martinez D.A."/>
            <person name="Druzhinina I.S."/>
            <person name="Thon M."/>
            <person name="Zeilinger S."/>
            <person name="Casas-Flores S."/>
            <person name="Horwitz B.A."/>
            <person name="Mukherjee P.K."/>
            <person name="Mukherjee M."/>
            <person name="Kredics L."/>
            <person name="Alcaraz L.D."/>
            <person name="Aerts A."/>
            <person name="Antal Z."/>
            <person name="Atanasova L."/>
            <person name="Cervantes-Badillo M.G."/>
            <person name="Challacombe J."/>
            <person name="Chertkov O."/>
            <person name="McCluskey K."/>
            <person name="Coulpier F."/>
            <person name="Deshpande N."/>
            <person name="von Doehren H."/>
            <person name="Ebbole D.J."/>
            <person name="Esquivel-Naranjo E.U."/>
            <person name="Fekete E."/>
            <person name="Flipphi M."/>
            <person name="Glaser F."/>
            <person name="Gomez-Rodriguez E.Y."/>
            <person name="Gruber S."/>
            <person name="Han C."/>
            <person name="Henrissat B."/>
            <person name="Hermosa R."/>
            <person name="Hernandez-Onate M."/>
            <person name="Karaffa L."/>
            <person name="Kosti I."/>
            <person name="Le Crom S."/>
            <person name="Lindquist E."/>
            <person name="Lucas S."/>
            <person name="Luebeck M."/>
            <person name="Luebeck P.S."/>
            <person name="Margeot A."/>
            <person name="Metz B."/>
            <person name="Misra M."/>
            <person name="Nevalainen H."/>
            <person name="Omann M."/>
            <person name="Packer N."/>
            <person name="Perrone G."/>
            <person name="Uresti-Rivera E.E."/>
            <person name="Salamov A."/>
            <person name="Schmoll M."/>
            <person name="Seiboth B."/>
            <person name="Shapiro H."/>
            <person name="Sukno S."/>
            <person name="Tamayo-Ramos J.A."/>
            <person name="Tisch D."/>
            <person name="Wiest A."/>
            <person name="Wilkinson H.H."/>
            <person name="Zhang M."/>
            <person name="Coutinho P.M."/>
            <person name="Kenerley C.M."/>
            <person name="Monte E."/>
            <person name="Baker S.E."/>
            <person name="Grigoriev I.V."/>
        </authorList>
    </citation>
    <scope>NUCLEOTIDE SEQUENCE [LARGE SCALE GENOMIC DNA]</scope>
    <source>
        <strain evidence="2">Gv29-8 / FGSC 10586</strain>
    </source>
</reference>
<dbReference type="AlphaFoldDB" id="G9MMJ9"/>
<dbReference type="VEuPathDB" id="FungiDB:TRIVIDRAFT_61353"/>
<evidence type="ECO:0000313" key="2">
    <source>
        <dbReference type="Proteomes" id="UP000007115"/>
    </source>
</evidence>
<accession>G9MMJ9</accession>
<proteinExistence type="predicted"/>
<dbReference type="InParanoid" id="G9MMJ9"/>
<dbReference type="HOGENOM" id="CLU_2004242_0_0_1"/>
<gene>
    <name evidence="1" type="ORF">TRIVIDRAFT_61353</name>
</gene>
<dbReference type="EMBL" id="ABDF02000004">
    <property type="protein sequence ID" value="EHK24567.1"/>
    <property type="molecule type" value="Genomic_DNA"/>
</dbReference>
<dbReference type="Proteomes" id="UP000007115">
    <property type="component" value="Unassembled WGS sequence"/>
</dbReference>
<comment type="caution">
    <text evidence="1">The sequence shown here is derived from an EMBL/GenBank/DDBJ whole genome shotgun (WGS) entry which is preliminary data.</text>
</comment>
<name>G9MMJ9_HYPVG</name>
<organism evidence="1 2">
    <name type="scientific">Hypocrea virens (strain Gv29-8 / FGSC 10586)</name>
    <name type="common">Gliocladium virens</name>
    <name type="synonym">Trichoderma virens</name>
    <dbReference type="NCBI Taxonomy" id="413071"/>
    <lineage>
        <taxon>Eukaryota</taxon>
        <taxon>Fungi</taxon>
        <taxon>Dikarya</taxon>
        <taxon>Ascomycota</taxon>
        <taxon>Pezizomycotina</taxon>
        <taxon>Sordariomycetes</taxon>
        <taxon>Hypocreomycetidae</taxon>
        <taxon>Hypocreales</taxon>
        <taxon>Hypocreaceae</taxon>
        <taxon>Trichoderma</taxon>
    </lineage>
</organism>